<accession>A0ABV4DUY0</accession>
<dbReference type="SUPFAM" id="SSF53448">
    <property type="entry name" value="Nucleotide-diphospho-sugar transferases"/>
    <property type="match status" value="1"/>
</dbReference>
<organism evidence="1 2">
    <name type="scientific">Clostridium lapidicellarium</name>
    <dbReference type="NCBI Taxonomy" id="3240931"/>
    <lineage>
        <taxon>Bacteria</taxon>
        <taxon>Bacillati</taxon>
        <taxon>Bacillota</taxon>
        <taxon>Clostridia</taxon>
        <taxon>Eubacteriales</taxon>
        <taxon>Clostridiaceae</taxon>
        <taxon>Clostridium</taxon>
    </lineage>
</organism>
<dbReference type="InterPro" id="IPR029044">
    <property type="entry name" value="Nucleotide-diphossugar_trans"/>
</dbReference>
<keyword evidence="1" id="KW-0808">Transferase</keyword>
<proteinExistence type="predicted"/>
<dbReference type="CDD" id="cd02518">
    <property type="entry name" value="GT2_SpsF"/>
    <property type="match status" value="1"/>
</dbReference>
<evidence type="ECO:0000313" key="1">
    <source>
        <dbReference type="EMBL" id="MEY8763045.1"/>
    </source>
</evidence>
<dbReference type="PANTHER" id="PTHR42866">
    <property type="entry name" value="3-DEOXY-MANNO-OCTULOSONATE CYTIDYLYLTRANSFERASE"/>
    <property type="match status" value="1"/>
</dbReference>
<gene>
    <name evidence="1" type="ORF">AB8S09_05195</name>
</gene>
<dbReference type="PANTHER" id="PTHR42866:SF1">
    <property type="entry name" value="SPORE COAT POLYSACCHARIDE BIOSYNTHESIS PROTEIN SPSF"/>
    <property type="match status" value="1"/>
</dbReference>
<dbReference type="Pfam" id="PF02348">
    <property type="entry name" value="CTP_transf_3"/>
    <property type="match status" value="1"/>
</dbReference>
<sequence length="247" mass="29076">MNIVCIVQARTGSTRLPGKVLKKICGKTILEHDIDRLKRSNGIDKIVIATTTKEQDDIIVEIAEKALVGYFRGSEQDVLSRYYYAAKQYDADIVIRVTSDCPLIDPKIIDNMVEKFKRLNKTENIDYLSNKIKPTYPRGLDVEIFTFKALEKCFKEADKDYEKEHVTPYIYLNPDKFKFKNYENKKDYSKFRWTLDTKEDLELIEIIYNNLYKENSFFYFEDILKFVLDNPEVSIVNENVRQKELAD</sequence>
<dbReference type="Gene3D" id="3.90.550.10">
    <property type="entry name" value="Spore Coat Polysaccharide Biosynthesis Protein SpsA, Chain A"/>
    <property type="match status" value="1"/>
</dbReference>
<reference evidence="1 2" key="1">
    <citation type="submission" date="2024-08" db="EMBL/GenBank/DDBJ databases">
        <title>Clostridium lapicellarii sp. nov., and Clostridium renhuaiense sp. nov., two species isolated from the mud in a fermentation cellar used for producing sauce-flavour Chinese liquors.</title>
        <authorList>
            <person name="Yang F."/>
            <person name="Wang H."/>
            <person name="Chen L.Q."/>
            <person name="Zhou N."/>
            <person name="Lu J.J."/>
            <person name="Pu X.X."/>
            <person name="Wan B."/>
            <person name="Wang L."/>
            <person name="Liu S.J."/>
        </authorList>
    </citation>
    <scope>NUCLEOTIDE SEQUENCE [LARGE SCALE GENOMIC DNA]</scope>
    <source>
        <strain evidence="1 2">MT-113</strain>
    </source>
</reference>
<dbReference type="InterPro" id="IPR003329">
    <property type="entry name" value="Cytidylyl_trans"/>
</dbReference>
<dbReference type="EMBL" id="JBGFFE010000005">
    <property type="protein sequence ID" value="MEY8763045.1"/>
    <property type="molecule type" value="Genomic_DNA"/>
</dbReference>
<name>A0ABV4DUY0_9CLOT</name>
<keyword evidence="2" id="KW-1185">Reference proteome</keyword>
<dbReference type="GO" id="GO:0016779">
    <property type="term" value="F:nucleotidyltransferase activity"/>
    <property type="evidence" value="ECO:0007669"/>
    <property type="project" value="UniProtKB-KW"/>
</dbReference>
<dbReference type="RefSeq" id="WP_369868608.1">
    <property type="nucleotide sequence ID" value="NZ_JBGFFE010000005.1"/>
</dbReference>
<protein>
    <submittedName>
        <fullName evidence="1">Acylneuraminate cytidylyltransferase</fullName>
    </submittedName>
</protein>
<dbReference type="Proteomes" id="UP001565220">
    <property type="component" value="Unassembled WGS sequence"/>
</dbReference>
<keyword evidence="1" id="KW-0548">Nucleotidyltransferase</keyword>
<evidence type="ECO:0000313" key="2">
    <source>
        <dbReference type="Proteomes" id="UP001565220"/>
    </source>
</evidence>
<comment type="caution">
    <text evidence="1">The sequence shown here is derived from an EMBL/GenBank/DDBJ whole genome shotgun (WGS) entry which is preliminary data.</text>
</comment>